<dbReference type="Proteomes" id="UP001189429">
    <property type="component" value="Unassembled WGS sequence"/>
</dbReference>
<evidence type="ECO:0000313" key="3">
    <source>
        <dbReference type="Proteomes" id="UP001189429"/>
    </source>
</evidence>
<gene>
    <name evidence="2" type="ORF">PCOR1329_LOCUS62004</name>
</gene>
<dbReference type="EMBL" id="CAUYUJ010017817">
    <property type="protein sequence ID" value="CAK0878151.1"/>
    <property type="molecule type" value="Genomic_DNA"/>
</dbReference>
<evidence type="ECO:0000313" key="2">
    <source>
        <dbReference type="EMBL" id="CAK0878151.1"/>
    </source>
</evidence>
<accession>A0ABN9VYR0</accession>
<feature type="compositionally biased region" description="Low complexity" evidence="1">
    <location>
        <begin position="86"/>
        <end position="97"/>
    </location>
</feature>
<evidence type="ECO:0000256" key="1">
    <source>
        <dbReference type="SAM" id="MobiDB-lite"/>
    </source>
</evidence>
<comment type="caution">
    <text evidence="2">The sequence shown here is derived from an EMBL/GenBank/DDBJ whole genome shotgun (WGS) entry which is preliminary data.</text>
</comment>
<protein>
    <submittedName>
        <fullName evidence="2">Uncharacterized protein</fullName>
    </submittedName>
</protein>
<name>A0ABN9VYR0_9DINO</name>
<keyword evidence="3" id="KW-1185">Reference proteome</keyword>
<feature type="region of interest" description="Disordered" evidence="1">
    <location>
        <begin position="62"/>
        <end position="140"/>
    </location>
</feature>
<sequence>MPLCPVLCPKEGLRAQAQEGPKPGTAAVQRCLPWRTSPTAMAERCGACQSRLRDDAVINRASLGTPARPQIRHRSAPASLSRSGVRGPRARGQQARRLNMGGKLRFEHASRGDEPGGERGRSTEEKTEGEREGGGGALMMAPLGGQYWLRALREAAAASTL</sequence>
<organism evidence="2 3">
    <name type="scientific">Prorocentrum cordatum</name>
    <dbReference type="NCBI Taxonomy" id="2364126"/>
    <lineage>
        <taxon>Eukaryota</taxon>
        <taxon>Sar</taxon>
        <taxon>Alveolata</taxon>
        <taxon>Dinophyceae</taxon>
        <taxon>Prorocentrales</taxon>
        <taxon>Prorocentraceae</taxon>
        <taxon>Prorocentrum</taxon>
    </lineage>
</organism>
<reference evidence="2" key="1">
    <citation type="submission" date="2023-10" db="EMBL/GenBank/DDBJ databases">
        <authorList>
            <person name="Chen Y."/>
            <person name="Shah S."/>
            <person name="Dougan E. K."/>
            <person name="Thang M."/>
            <person name="Chan C."/>
        </authorList>
    </citation>
    <scope>NUCLEOTIDE SEQUENCE [LARGE SCALE GENOMIC DNA]</scope>
</reference>
<proteinExistence type="predicted"/>
<feature type="compositionally biased region" description="Basic and acidic residues" evidence="1">
    <location>
        <begin position="104"/>
        <end position="133"/>
    </location>
</feature>